<gene>
    <name evidence="2" type="ORF">H9L42_13875</name>
</gene>
<keyword evidence="1" id="KW-1133">Transmembrane helix</keyword>
<reference evidence="2" key="1">
    <citation type="submission" date="2020-08" db="EMBL/GenBank/DDBJ databases">
        <title>Genome public.</title>
        <authorList>
            <person name="Liu C."/>
            <person name="Sun Q."/>
        </authorList>
    </citation>
    <scope>NUCLEOTIDE SEQUENCE</scope>
    <source>
        <strain evidence="2">BX12</strain>
    </source>
</reference>
<dbReference type="AlphaFoldDB" id="A0A923NMY6"/>
<name>A0A923NMY6_9FIRM</name>
<sequence>MKKRIFAACRSAVIVSAVILFITATGLAAAFYFLLPAPRILPLYQEISLEEDEEGGYEAFSLTYVTNVGDPRRIRSIAFDDNPDHNLWAVNDSAWEDFVFEEEQDTGVYKNRGPYTVKKETFAVDGSFKTDLEKRGNPFVLSECTVSLDNGRKITSDLGKIVVHPFGGNWTEPNQYGEFTTVCQMPFLDFLSLVKKGGEQND</sequence>
<evidence type="ECO:0000256" key="1">
    <source>
        <dbReference type="SAM" id="Phobius"/>
    </source>
</evidence>
<protein>
    <submittedName>
        <fullName evidence="2">Uncharacterized protein</fullName>
    </submittedName>
</protein>
<organism evidence="2 3">
    <name type="scientific">Zhenpiania hominis</name>
    <dbReference type="NCBI Taxonomy" id="2763644"/>
    <lineage>
        <taxon>Bacteria</taxon>
        <taxon>Bacillati</taxon>
        <taxon>Bacillota</taxon>
        <taxon>Clostridia</taxon>
        <taxon>Peptostreptococcales</taxon>
        <taxon>Anaerovoracaceae</taxon>
        <taxon>Zhenpiania</taxon>
    </lineage>
</organism>
<dbReference type="EMBL" id="JACRYT010000021">
    <property type="protein sequence ID" value="MBC6680910.1"/>
    <property type="molecule type" value="Genomic_DNA"/>
</dbReference>
<keyword evidence="3" id="KW-1185">Reference proteome</keyword>
<evidence type="ECO:0000313" key="3">
    <source>
        <dbReference type="Proteomes" id="UP000602647"/>
    </source>
</evidence>
<feature type="transmembrane region" description="Helical" evidence="1">
    <location>
        <begin position="12"/>
        <end position="35"/>
    </location>
</feature>
<comment type="caution">
    <text evidence="2">The sequence shown here is derived from an EMBL/GenBank/DDBJ whole genome shotgun (WGS) entry which is preliminary data.</text>
</comment>
<keyword evidence="1" id="KW-0472">Membrane</keyword>
<keyword evidence="1" id="KW-0812">Transmembrane</keyword>
<proteinExistence type="predicted"/>
<evidence type="ECO:0000313" key="2">
    <source>
        <dbReference type="EMBL" id="MBC6680910.1"/>
    </source>
</evidence>
<dbReference type="RefSeq" id="WP_187304005.1">
    <property type="nucleotide sequence ID" value="NZ_JACRYT010000021.1"/>
</dbReference>
<accession>A0A923NMY6</accession>
<dbReference type="Proteomes" id="UP000602647">
    <property type="component" value="Unassembled WGS sequence"/>
</dbReference>